<name>A0ABV7PUG5_9BURK</name>
<feature type="domain" description="ParB-like N-terminal" evidence="3">
    <location>
        <begin position="96"/>
        <end position="191"/>
    </location>
</feature>
<comment type="caution">
    <text evidence="4">The sequence shown here is derived from an EMBL/GenBank/DDBJ whole genome shotgun (WGS) entry which is preliminary data.</text>
</comment>
<gene>
    <name evidence="4" type="ORF">ACFOPH_24950</name>
</gene>
<reference evidence="5" key="1">
    <citation type="journal article" date="2019" name="Int. J. Syst. Evol. Microbiol.">
        <title>The Global Catalogue of Microorganisms (GCM) 10K type strain sequencing project: providing services to taxonomists for standard genome sequencing and annotation.</title>
        <authorList>
            <consortium name="The Broad Institute Genomics Platform"/>
            <consortium name="The Broad Institute Genome Sequencing Center for Infectious Disease"/>
            <person name="Wu L."/>
            <person name="Ma J."/>
        </authorList>
    </citation>
    <scope>NUCLEOTIDE SEQUENCE [LARGE SCALE GENOMIC DNA]</scope>
    <source>
        <strain evidence="5">CCM 7480</strain>
    </source>
</reference>
<dbReference type="InterPro" id="IPR004437">
    <property type="entry name" value="ParB/RepB/Spo0J"/>
</dbReference>
<comment type="similarity">
    <text evidence="1">Belongs to the ParB family.</text>
</comment>
<dbReference type="SUPFAM" id="SSF109709">
    <property type="entry name" value="KorB DNA-binding domain-like"/>
    <property type="match status" value="1"/>
</dbReference>
<dbReference type="RefSeq" id="WP_379738065.1">
    <property type="nucleotide sequence ID" value="NZ_JBHRVV010000002.1"/>
</dbReference>
<keyword evidence="5" id="KW-1185">Reference proteome</keyword>
<evidence type="ECO:0000256" key="2">
    <source>
        <dbReference type="SAM" id="MobiDB-lite"/>
    </source>
</evidence>
<proteinExistence type="inferred from homology"/>
<evidence type="ECO:0000313" key="5">
    <source>
        <dbReference type="Proteomes" id="UP001595665"/>
    </source>
</evidence>
<dbReference type="SMART" id="SM00470">
    <property type="entry name" value="ParB"/>
    <property type="match status" value="1"/>
</dbReference>
<evidence type="ECO:0000259" key="3">
    <source>
        <dbReference type="SMART" id="SM00470"/>
    </source>
</evidence>
<organism evidence="4 5">
    <name type="scientific">Massilia haematophila</name>
    <dbReference type="NCBI Taxonomy" id="457923"/>
    <lineage>
        <taxon>Bacteria</taxon>
        <taxon>Pseudomonadati</taxon>
        <taxon>Pseudomonadota</taxon>
        <taxon>Betaproteobacteria</taxon>
        <taxon>Burkholderiales</taxon>
        <taxon>Oxalobacteraceae</taxon>
        <taxon>Telluria group</taxon>
        <taxon>Massilia</taxon>
    </lineage>
</organism>
<dbReference type="EMBL" id="JBHRVV010000002">
    <property type="protein sequence ID" value="MFC3461462.1"/>
    <property type="molecule type" value="Genomic_DNA"/>
</dbReference>
<dbReference type="NCBIfam" id="TIGR00180">
    <property type="entry name" value="parB_part"/>
    <property type="match status" value="1"/>
</dbReference>
<feature type="region of interest" description="Disordered" evidence="2">
    <location>
        <begin position="1"/>
        <end position="71"/>
    </location>
</feature>
<dbReference type="InterPro" id="IPR050336">
    <property type="entry name" value="Chromosome_partition/occlusion"/>
</dbReference>
<accession>A0ABV7PUG5</accession>
<evidence type="ECO:0000313" key="4">
    <source>
        <dbReference type="EMBL" id="MFC3461462.1"/>
    </source>
</evidence>
<dbReference type="SUPFAM" id="SSF110849">
    <property type="entry name" value="ParB/Sulfiredoxin"/>
    <property type="match status" value="1"/>
</dbReference>
<evidence type="ECO:0000256" key="1">
    <source>
        <dbReference type="ARBA" id="ARBA00006295"/>
    </source>
</evidence>
<dbReference type="Proteomes" id="UP001595665">
    <property type="component" value="Unassembled WGS sequence"/>
</dbReference>
<dbReference type="Pfam" id="PF02195">
    <property type="entry name" value="ParB_N"/>
    <property type="match status" value="1"/>
</dbReference>
<protein>
    <submittedName>
        <fullName evidence="4">ParB/RepB/Spo0J family partition protein</fullName>
    </submittedName>
</protein>
<dbReference type="InterPro" id="IPR036086">
    <property type="entry name" value="ParB/Sulfiredoxin_sf"/>
</dbReference>
<dbReference type="PANTHER" id="PTHR33375:SF1">
    <property type="entry name" value="CHROMOSOME-PARTITIONING PROTEIN PARB-RELATED"/>
    <property type="match status" value="1"/>
</dbReference>
<dbReference type="Gene3D" id="1.10.10.2830">
    <property type="match status" value="1"/>
</dbReference>
<sequence length="361" mass="39362">MKLNKAALMQKAATGANQSIDLAERMRQASEAARGTHPLAVPTGTSALPVGAAQGEPTSAPDRPAEAQRERDVVAAPYGTVKPAGSDDDNRRGRFETVLLSQVDPNPYNARQTYKPERVLEMAASLAKNGQDTPGTATVRNGRYVLAAGHYRRLGLLHIHAASIDKATIDLIVKPNMSDRELYEASYRENAERQEQTAYDNALAWKKLLDQGIYENETSLSEAVGMSLPNVNKTLSALRLSPAALTLVESAPAKFALGTLYELALFEEVAGTERTVAMAAQVLEGKLGRDQINEARKQIVEPKLRKRKETSRPYPIFVGNKYEGTLKEWPNGKVTLEVNIGDASMRDAFVASLREKFGAKS</sequence>
<dbReference type="PANTHER" id="PTHR33375">
    <property type="entry name" value="CHROMOSOME-PARTITIONING PROTEIN PARB-RELATED"/>
    <property type="match status" value="1"/>
</dbReference>
<dbReference type="InterPro" id="IPR003115">
    <property type="entry name" value="ParB_N"/>
</dbReference>